<sequence>MKQQRSQKNRMNRQHHHVFWRWHFYAGIILTPILLMLAITGATYLFRGNIEQWLYQDYVEVAAEGEKQEASAITGAAMEEHPDGTVTRYQPPAGEGEAAEVGMTNASGEGMTVFVNPYTLESTGTLMDQHRIMDRVEELHGELMSGTAGDRIVETAACWTIFMLISGLYLWWPSRQQMASRKSFLPGKSNKDRERRKRWHSVPAFWISGGLAFFLLTGMLWTGFWGNGFQQLTTSQGIGYPPSTWVGDAPVSDQVTEETGDVSWAAEQMPVPESYADNNYEQISIDRVVDQAEQTDVTSGYDVFYPSSSEGVYTVSAFPDQAQEEVTMHINQYTGSLLADYRWEQYPPLAKTMAMGITIHKGLQFGIWNQLAGLFICLGLIGMILSGIWLWWSRRPEGQLGAPRSMSSCGGSGGLSCLSSALGSFFLSSVYRY</sequence>
<dbReference type="AlphaFoldDB" id="A0A510Y8Z8"/>
<gene>
    <name evidence="2" type="ORF">MHA01_27400</name>
</gene>
<dbReference type="RefSeq" id="WP_094908881.1">
    <property type="nucleotide sequence ID" value="NZ_BJUN01000020.1"/>
</dbReference>
<evidence type="ECO:0008006" key="4">
    <source>
        <dbReference type="Google" id="ProtNLM"/>
    </source>
</evidence>
<keyword evidence="1" id="KW-1133">Transmembrane helix</keyword>
<dbReference type="InterPro" id="IPR005625">
    <property type="entry name" value="PepSY-ass_TM"/>
</dbReference>
<feature type="transmembrane region" description="Helical" evidence="1">
    <location>
        <begin position="203"/>
        <end position="224"/>
    </location>
</feature>
<dbReference type="Proteomes" id="UP000321051">
    <property type="component" value="Unassembled WGS sequence"/>
</dbReference>
<comment type="caution">
    <text evidence="2">The sequence shown here is derived from an EMBL/GenBank/DDBJ whole genome shotgun (WGS) entry which is preliminary data.</text>
</comment>
<evidence type="ECO:0000313" key="2">
    <source>
        <dbReference type="EMBL" id="GEK59835.1"/>
    </source>
</evidence>
<accession>A0A510Y8Z8</accession>
<dbReference type="PANTHER" id="PTHR34219">
    <property type="entry name" value="IRON-REGULATED INNER MEMBRANE PROTEIN-RELATED"/>
    <property type="match status" value="1"/>
</dbReference>
<dbReference type="Pfam" id="PF03929">
    <property type="entry name" value="PepSY_TM"/>
    <property type="match status" value="1"/>
</dbReference>
<dbReference type="STRING" id="1371.GCA_900166605_03015"/>
<feature type="transmembrane region" description="Helical" evidence="1">
    <location>
        <begin position="152"/>
        <end position="172"/>
    </location>
</feature>
<feature type="transmembrane region" description="Helical" evidence="1">
    <location>
        <begin position="21"/>
        <end position="46"/>
    </location>
</feature>
<keyword evidence="3" id="KW-1185">Reference proteome</keyword>
<feature type="transmembrane region" description="Helical" evidence="1">
    <location>
        <begin position="413"/>
        <end position="431"/>
    </location>
</feature>
<reference evidence="2 3" key="1">
    <citation type="submission" date="2019-07" db="EMBL/GenBank/DDBJ databases">
        <title>Whole genome shotgun sequence of Marinococcus halophilus NBRC 102359.</title>
        <authorList>
            <person name="Hosoyama A."/>
            <person name="Uohara A."/>
            <person name="Ohji S."/>
            <person name="Ichikawa N."/>
        </authorList>
    </citation>
    <scope>NUCLEOTIDE SEQUENCE [LARGE SCALE GENOMIC DNA]</scope>
    <source>
        <strain evidence="2 3">NBRC 102359</strain>
    </source>
</reference>
<evidence type="ECO:0000256" key="1">
    <source>
        <dbReference type="SAM" id="Phobius"/>
    </source>
</evidence>
<feature type="transmembrane region" description="Helical" evidence="1">
    <location>
        <begin position="371"/>
        <end position="392"/>
    </location>
</feature>
<keyword evidence="1" id="KW-0812">Transmembrane</keyword>
<keyword evidence="1" id="KW-0472">Membrane</keyword>
<dbReference type="EMBL" id="BJUN01000020">
    <property type="protein sequence ID" value="GEK59835.1"/>
    <property type="molecule type" value="Genomic_DNA"/>
</dbReference>
<dbReference type="OrthoDB" id="111691at2"/>
<evidence type="ECO:0000313" key="3">
    <source>
        <dbReference type="Proteomes" id="UP000321051"/>
    </source>
</evidence>
<organism evidence="2 3">
    <name type="scientific">Marinococcus halophilus</name>
    <dbReference type="NCBI Taxonomy" id="1371"/>
    <lineage>
        <taxon>Bacteria</taxon>
        <taxon>Bacillati</taxon>
        <taxon>Bacillota</taxon>
        <taxon>Bacilli</taxon>
        <taxon>Bacillales</taxon>
        <taxon>Bacillaceae</taxon>
        <taxon>Marinococcus</taxon>
    </lineage>
</organism>
<protein>
    <recommendedName>
        <fullName evidence="4">PepSY domain-containing protein</fullName>
    </recommendedName>
</protein>
<proteinExistence type="predicted"/>
<name>A0A510Y8Z8_MARHA</name>
<dbReference type="PANTHER" id="PTHR34219:SF1">
    <property type="entry name" value="PEPSY DOMAIN-CONTAINING PROTEIN"/>
    <property type="match status" value="1"/>
</dbReference>